<proteinExistence type="predicted"/>
<evidence type="ECO:0008006" key="6">
    <source>
        <dbReference type="Google" id="ProtNLM"/>
    </source>
</evidence>
<keyword evidence="4" id="KW-1185">Reference proteome</keyword>
<dbReference type="EMBL" id="CADEBD010000037">
    <property type="protein sequence ID" value="CAB3220367.1"/>
    <property type="molecule type" value="Genomic_DNA"/>
</dbReference>
<comment type="caution">
    <text evidence="3">The sequence shown here is derived from an EMBL/GenBank/DDBJ whole genome shotgun (WGS) entry which is preliminary data.</text>
</comment>
<name>A0A8S0YPH3_ARCPL</name>
<evidence type="ECO:0000313" key="2">
    <source>
        <dbReference type="EMBL" id="CAB3220367.1"/>
    </source>
</evidence>
<dbReference type="EMBL" id="CADEBC010000064">
    <property type="protein sequence ID" value="CAB3221535.1"/>
    <property type="molecule type" value="Genomic_DNA"/>
</dbReference>
<gene>
    <name evidence="2" type="ORF">APLA_LOCUS284</name>
    <name evidence="3" type="ORF">APLA_LOCUS631</name>
</gene>
<dbReference type="OrthoDB" id="194468at2759"/>
<dbReference type="CDD" id="cd08060">
    <property type="entry name" value="MPN_UPF0172"/>
    <property type="match status" value="1"/>
</dbReference>
<dbReference type="InterPro" id="IPR005366">
    <property type="entry name" value="EMC8/9"/>
</dbReference>
<protein>
    <recommendedName>
        <fullName evidence="6">MPN domain-containing protein</fullName>
    </recommendedName>
</protein>
<dbReference type="AlphaFoldDB" id="A0A8S0YPH3"/>
<dbReference type="Proteomes" id="UP000494106">
    <property type="component" value="Unassembled WGS sequence"/>
</dbReference>
<dbReference type="Pfam" id="PF03665">
    <property type="entry name" value="UPF0172"/>
    <property type="match status" value="1"/>
</dbReference>
<evidence type="ECO:0000256" key="1">
    <source>
        <dbReference type="SAM" id="MobiDB-lite"/>
    </source>
</evidence>
<dbReference type="GO" id="GO:0072546">
    <property type="term" value="C:EMC complex"/>
    <property type="evidence" value="ECO:0007669"/>
    <property type="project" value="InterPro"/>
</dbReference>
<feature type="compositionally biased region" description="Acidic residues" evidence="1">
    <location>
        <begin position="212"/>
        <end position="229"/>
    </location>
</feature>
<sequence>MAEVSLETAAYAKIILHAAKYPHCAVNGVLLADATKIRDGAKNQDLDIVDTIPLFHHSHYVSPMAEIALTQIETVAQTENRIIAGYYAACENFKDNTVEKCPGQKIAEKIVEHFPSAVFVVVDNRRMMQQLDSAAIKLHKYSEGKWKAKDANKVMFQSPYVLETVSHLLEQGVQKDLVDFDNYLDDLSQDWTNLGIEKLIASINASNTIDDSKDEDDEEEDDDEEKPFR</sequence>
<evidence type="ECO:0000313" key="5">
    <source>
        <dbReference type="Proteomes" id="UP000494256"/>
    </source>
</evidence>
<evidence type="ECO:0000313" key="3">
    <source>
        <dbReference type="EMBL" id="CAB3221535.1"/>
    </source>
</evidence>
<dbReference type="Proteomes" id="UP000494256">
    <property type="component" value="Unassembled WGS sequence"/>
</dbReference>
<reference evidence="4 5" key="1">
    <citation type="submission" date="2020-04" db="EMBL/GenBank/DDBJ databases">
        <authorList>
            <person name="Wallbank WR R."/>
            <person name="Pardo Diaz C."/>
            <person name="Kozak K."/>
            <person name="Martin S."/>
            <person name="Jiggins C."/>
            <person name="Moest M."/>
            <person name="Warren A I."/>
            <person name="Byers J.R.P. K."/>
            <person name="Montejo-Kovacevich G."/>
            <person name="Yen C E."/>
        </authorList>
    </citation>
    <scope>NUCLEOTIDE SEQUENCE [LARGE SCALE GENOMIC DNA]</scope>
</reference>
<feature type="region of interest" description="Disordered" evidence="1">
    <location>
        <begin position="207"/>
        <end position="229"/>
    </location>
</feature>
<evidence type="ECO:0000313" key="4">
    <source>
        <dbReference type="Proteomes" id="UP000494106"/>
    </source>
</evidence>
<accession>A0A8S0YPH3</accession>
<organism evidence="3 4">
    <name type="scientific">Arctia plantaginis</name>
    <name type="common">Wood tiger moth</name>
    <name type="synonym">Phalaena plantaginis</name>
    <dbReference type="NCBI Taxonomy" id="874455"/>
    <lineage>
        <taxon>Eukaryota</taxon>
        <taxon>Metazoa</taxon>
        <taxon>Ecdysozoa</taxon>
        <taxon>Arthropoda</taxon>
        <taxon>Hexapoda</taxon>
        <taxon>Insecta</taxon>
        <taxon>Pterygota</taxon>
        <taxon>Neoptera</taxon>
        <taxon>Endopterygota</taxon>
        <taxon>Lepidoptera</taxon>
        <taxon>Glossata</taxon>
        <taxon>Ditrysia</taxon>
        <taxon>Noctuoidea</taxon>
        <taxon>Erebidae</taxon>
        <taxon>Arctiinae</taxon>
        <taxon>Arctia</taxon>
    </lineage>
</organism>
<dbReference type="PANTHER" id="PTHR12941">
    <property type="entry name" value="ER MEMBRANE PROTEIN COMPLEX"/>
    <property type="match status" value="1"/>
</dbReference>
<dbReference type="PANTHER" id="PTHR12941:SF10">
    <property type="entry name" value="ER MEMBRANE PROTEIN COMPLEX SUBUNIT 8_9 HOMOLOG"/>
    <property type="match status" value="1"/>
</dbReference>